<evidence type="ECO:0000313" key="2">
    <source>
        <dbReference type="EMBL" id="KAL2037479.1"/>
    </source>
</evidence>
<name>A0ABR3ZWD0_9LECA</name>
<organism evidence="2 3">
    <name type="scientific">Stereocaulon virgatum</name>
    <dbReference type="NCBI Taxonomy" id="373712"/>
    <lineage>
        <taxon>Eukaryota</taxon>
        <taxon>Fungi</taxon>
        <taxon>Dikarya</taxon>
        <taxon>Ascomycota</taxon>
        <taxon>Pezizomycotina</taxon>
        <taxon>Lecanoromycetes</taxon>
        <taxon>OSLEUM clade</taxon>
        <taxon>Lecanoromycetidae</taxon>
        <taxon>Lecanorales</taxon>
        <taxon>Lecanorineae</taxon>
        <taxon>Stereocaulaceae</taxon>
        <taxon>Stereocaulon</taxon>
    </lineage>
</organism>
<gene>
    <name evidence="2" type="ORF">N7G274_009760</name>
</gene>
<evidence type="ECO:0000313" key="3">
    <source>
        <dbReference type="Proteomes" id="UP001590950"/>
    </source>
</evidence>
<feature type="region of interest" description="Disordered" evidence="1">
    <location>
        <begin position="1"/>
        <end position="36"/>
    </location>
</feature>
<reference evidence="2 3" key="1">
    <citation type="submission" date="2024-09" db="EMBL/GenBank/DDBJ databases">
        <title>Rethinking Asexuality: The Enigmatic Case of Functional Sexual Genes in Lepraria (Stereocaulaceae).</title>
        <authorList>
            <person name="Doellman M."/>
            <person name="Sun Y."/>
            <person name="Barcenas-Pena A."/>
            <person name="Lumbsch H.T."/>
            <person name="Grewe F."/>
        </authorList>
    </citation>
    <scope>NUCLEOTIDE SEQUENCE [LARGE SCALE GENOMIC DNA]</scope>
    <source>
        <strain evidence="2 3">Mercado 3170</strain>
    </source>
</reference>
<dbReference type="EMBL" id="JBEFKJ010000040">
    <property type="protein sequence ID" value="KAL2037479.1"/>
    <property type="molecule type" value="Genomic_DNA"/>
</dbReference>
<comment type="caution">
    <text evidence="2">The sequence shown here is derived from an EMBL/GenBank/DDBJ whole genome shotgun (WGS) entry which is preliminary data.</text>
</comment>
<sequence>MGRNDVSPAELLERATANGYKQGAHQEEDSKRDSTKYVKNTLRYQDIALRRNENKWVIAVEKKKQDTRESLSGDDAAVNVPYTMRARRLQKGLPPLDLATIKDFLRFIIATSRGIVEDGQKTLTVDSINTFAE</sequence>
<evidence type="ECO:0000256" key="1">
    <source>
        <dbReference type="SAM" id="MobiDB-lite"/>
    </source>
</evidence>
<protein>
    <submittedName>
        <fullName evidence="2">Uncharacterized protein</fullName>
    </submittedName>
</protein>
<feature type="compositionally biased region" description="Basic and acidic residues" evidence="1">
    <location>
        <begin position="24"/>
        <end position="36"/>
    </location>
</feature>
<keyword evidence="3" id="KW-1185">Reference proteome</keyword>
<dbReference type="Proteomes" id="UP001590950">
    <property type="component" value="Unassembled WGS sequence"/>
</dbReference>
<proteinExistence type="predicted"/>
<accession>A0ABR3ZWD0</accession>